<keyword evidence="3" id="KW-1185">Reference proteome</keyword>
<gene>
    <name evidence="2" type="ORF">GYMLUDRAFT_64932</name>
</gene>
<feature type="region of interest" description="Disordered" evidence="1">
    <location>
        <begin position="481"/>
        <end position="512"/>
    </location>
</feature>
<reference evidence="2 3" key="1">
    <citation type="submission" date="2014-04" db="EMBL/GenBank/DDBJ databases">
        <title>Evolutionary Origins and Diversification of the Mycorrhizal Mutualists.</title>
        <authorList>
            <consortium name="DOE Joint Genome Institute"/>
            <consortium name="Mycorrhizal Genomics Consortium"/>
            <person name="Kohler A."/>
            <person name="Kuo A."/>
            <person name="Nagy L.G."/>
            <person name="Floudas D."/>
            <person name="Copeland A."/>
            <person name="Barry K.W."/>
            <person name="Cichocki N."/>
            <person name="Veneault-Fourrey C."/>
            <person name="LaButti K."/>
            <person name="Lindquist E.A."/>
            <person name="Lipzen A."/>
            <person name="Lundell T."/>
            <person name="Morin E."/>
            <person name="Murat C."/>
            <person name="Riley R."/>
            <person name="Ohm R."/>
            <person name="Sun H."/>
            <person name="Tunlid A."/>
            <person name="Henrissat B."/>
            <person name="Grigoriev I.V."/>
            <person name="Hibbett D.S."/>
            <person name="Martin F."/>
        </authorList>
    </citation>
    <scope>NUCLEOTIDE SEQUENCE [LARGE SCALE GENOMIC DNA]</scope>
    <source>
        <strain evidence="2 3">FD-317 M1</strain>
    </source>
</reference>
<feature type="compositionally biased region" description="Acidic residues" evidence="1">
    <location>
        <begin position="491"/>
        <end position="512"/>
    </location>
</feature>
<dbReference type="InterPro" id="IPR052980">
    <property type="entry name" value="Crinkler_effector"/>
</dbReference>
<name>A0A0D0C0T5_9AGAR</name>
<accession>A0A0D0C0T5</accession>
<protein>
    <submittedName>
        <fullName evidence="2">Uncharacterized protein</fullName>
    </submittedName>
</protein>
<dbReference type="OrthoDB" id="2340858at2759"/>
<dbReference type="PANTHER" id="PTHR33129">
    <property type="entry name" value="PROTEIN KINASE DOMAIN-CONTAINING PROTEIN-RELATED"/>
    <property type="match status" value="1"/>
</dbReference>
<organism evidence="2 3">
    <name type="scientific">Collybiopsis luxurians FD-317 M1</name>
    <dbReference type="NCBI Taxonomy" id="944289"/>
    <lineage>
        <taxon>Eukaryota</taxon>
        <taxon>Fungi</taxon>
        <taxon>Dikarya</taxon>
        <taxon>Basidiomycota</taxon>
        <taxon>Agaricomycotina</taxon>
        <taxon>Agaricomycetes</taxon>
        <taxon>Agaricomycetidae</taxon>
        <taxon>Agaricales</taxon>
        <taxon>Marasmiineae</taxon>
        <taxon>Omphalotaceae</taxon>
        <taxon>Collybiopsis</taxon>
        <taxon>Collybiopsis luxurians</taxon>
    </lineage>
</organism>
<dbReference type="AlphaFoldDB" id="A0A0D0C0T5"/>
<dbReference type="HOGENOM" id="CLU_043831_0_0_1"/>
<evidence type="ECO:0000256" key="1">
    <source>
        <dbReference type="SAM" id="MobiDB-lite"/>
    </source>
</evidence>
<dbReference type="PANTHER" id="PTHR33129:SF1">
    <property type="entry name" value="ATP-BINDING PROTEIN"/>
    <property type="match status" value="1"/>
</dbReference>
<dbReference type="EMBL" id="KN834868">
    <property type="protein sequence ID" value="KIK51252.1"/>
    <property type="molecule type" value="Genomic_DNA"/>
</dbReference>
<dbReference type="Proteomes" id="UP000053593">
    <property type="component" value="Unassembled WGS sequence"/>
</dbReference>
<evidence type="ECO:0000313" key="2">
    <source>
        <dbReference type="EMBL" id="KIK51252.1"/>
    </source>
</evidence>
<proteinExistence type="predicted"/>
<sequence length="512" mass="58019">MAMVTLDALPEEIFVKCGKFNSFTRVWESHWDQPLDIQNNILNINPILLVDGSVKSIVVLREYEELCKRIEEDWANHSTAALIVGTPGIGKSTFLPYLLLRLISKREPVVYHWGNGYYVFTSDGVYTPVGGDTSVFLAPEFGRVHALVDADSPSAVSVFSDPTLKLYTVLVSSPREDRIKKYIKARGAVKLIPAPPSLDEAFAVWTLCFPDKVNKFKRELRAVWKHYGPNLRLGGDMITTHQSVDELHWELKSFIDALSMPTLREYIANPDSATIEISHRCIESFSLPDHPNCLLHRLRSRTVLRVFYGALALKDLQERRQLYHLFQSGAQLSVSRGYLFEVMADDLLSQGFQGMLEPEDGGNMEQLDLDYLTIELFSNTSDPNSTTEEDKFYIPVQGNNPTYDTFCYKDGCGIAMQHTISKKHPHSLKGLQDLNKRFNAAGMKKKWFIFVIPKGTQFTYPPLPARRAGWKYFTLELDVNRPSASQVPEREVEDSDSDATDEGTDNDEMDNS</sequence>
<evidence type="ECO:0000313" key="3">
    <source>
        <dbReference type="Proteomes" id="UP000053593"/>
    </source>
</evidence>